<dbReference type="AlphaFoldDB" id="A0A0F9MXM9"/>
<feature type="non-terminal residue" evidence="1">
    <location>
        <position position="72"/>
    </location>
</feature>
<organism evidence="1">
    <name type="scientific">marine sediment metagenome</name>
    <dbReference type="NCBI Taxonomy" id="412755"/>
    <lineage>
        <taxon>unclassified sequences</taxon>
        <taxon>metagenomes</taxon>
        <taxon>ecological metagenomes</taxon>
    </lineage>
</organism>
<sequence length="72" mass="8173">MMADLEKQRHAAERGDLLRTLKEDYTAEMTSTRSLLRALDAQPCRPDLLIIDALSLPEDEEQARAQRVLVHG</sequence>
<protein>
    <submittedName>
        <fullName evidence="1">Uncharacterized protein</fullName>
    </submittedName>
</protein>
<name>A0A0F9MXM9_9ZZZZ</name>
<gene>
    <name evidence="1" type="ORF">LCGC14_1330340</name>
</gene>
<dbReference type="EMBL" id="LAZR01008028">
    <property type="protein sequence ID" value="KKM81375.1"/>
    <property type="molecule type" value="Genomic_DNA"/>
</dbReference>
<accession>A0A0F9MXM9</accession>
<proteinExistence type="predicted"/>
<evidence type="ECO:0000313" key="1">
    <source>
        <dbReference type="EMBL" id="KKM81375.1"/>
    </source>
</evidence>
<reference evidence="1" key="1">
    <citation type="journal article" date="2015" name="Nature">
        <title>Complex archaea that bridge the gap between prokaryotes and eukaryotes.</title>
        <authorList>
            <person name="Spang A."/>
            <person name="Saw J.H."/>
            <person name="Jorgensen S.L."/>
            <person name="Zaremba-Niedzwiedzka K."/>
            <person name="Martijn J."/>
            <person name="Lind A.E."/>
            <person name="van Eijk R."/>
            <person name="Schleper C."/>
            <person name="Guy L."/>
            <person name="Ettema T.J."/>
        </authorList>
    </citation>
    <scope>NUCLEOTIDE SEQUENCE</scope>
</reference>
<comment type="caution">
    <text evidence="1">The sequence shown here is derived from an EMBL/GenBank/DDBJ whole genome shotgun (WGS) entry which is preliminary data.</text>
</comment>